<proteinExistence type="predicted"/>
<dbReference type="KEGG" id="arw:MB46_15350"/>
<dbReference type="STRING" id="656366.AS189_03275"/>
<sequence length="377" mass="40762">MPEPVQAGPARAAATFLFLKRRARLGLRRSANSVFHALLIAVCAVGAYYFAEMVLGHKGPLFAATSAIVALGFSRDPRLRRVLEVGVGCTIGIAVGDMLLHWLGSGIWQAALVVFLSILLARFLDSGAIFTTQLALQSLLVVLLPMPEGGPFSRSLDAVVGGCFALAATFLIPRDPRREPREDLKEVLSELSLVLRGCASALSYNDSTTAWHALVRARGQQQRIDQMRQGLRGSVEIARLSPMYRRHLQEVEGMARLMVRVDYAMRSSRVLARRLASVINNAALSDTGTVHLAEALSQTASAVDELAAAISGAKAHSAMSHARDSLADIAVRLHPSDLEITRMEGETVVLLLRTLMVDLLEAANMDPDEARALLPTL</sequence>
<evidence type="ECO:0000313" key="5">
    <source>
        <dbReference type="EMBL" id="SEE96396.1"/>
    </source>
</evidence>
<dbReference type="Proteomes" id="UP000182725">
    <property type="component" value="Unassembled WGS sequence"/>
</dbReference>
<accession>A0A1H5N4D2</accession>
<keyword evidence="4" id="KW-0472">Membrane</keyword>
<dbReference type="Pfam" id="PF13515">
    <property type="entry name" value="FUSC_2"/>
    <property type="match status" value="1"/>
</dbReference>
<evidence type="ECO:0000256" key="4">
    <source>
        <dbReference type="ARBA" id="ARBA00023136"/>
    </source>
</evidence>
<dbReference type="eggNOG" id="COG4129">
    <property type="taxonomic scope" value="Bacteria"/>
</dbReference>
<evidence type="ECO:0000256" key="2">
    <source>
        <dbReference type="ARBA" id="ARBA00022692"/>
    </source>
</evidence>
<organism evidence="5 6">
    <name type="scientific">Arthrobacter alpinus</name>
    <dbReference type="NCBI Taxonomy" id="656366"/>
    <lineage>
        <taxon>Bacteria</taxon>
        <taxon>Bacillati</taxon>
        <taxon>Actinomycetota</taxon>
        <taxon>Actinomycetes</taxon>
        <taxon>Micrococcales</taxon>
        <taxon>Micrococcaceae</taxon>
        <taxon>Arthrobacter</taxon>
    </lineage>
</organism>
<evidence type="ECO:0000313" key="6">
    <source>
        <dbReference type="Proteomes" id="UP000182725"/>
    </source>
</evidence>
<dbReference type="AlphaFoldDB" id="A0A0U3H5G9"/>
<dbReference type="OrthoDB" id="5198202at2"/>
<dbReference type="EMBL" id="FNTV01000001">
    <property type="protein sequence ID" value="SEE96396.1"/>
    <property type="molecule type" value="Genomic_DNA"/>
</dbReference>
<gene>
    <name evidence="5" type="ORF">SAMN04489740_3369</name>
</gene>
<protein>
    <submittedName>
        <fullName evidence="5">Uncharacterized membrane protein YgaE, UPF0421/DUF939 family</fullName>
    </submittedName>
</protein>
<name>A0A0U3H5G9_9MICC</name>
<accession>A0A0U3H5G9</accession>
<comment type="subcellular location">
    <subcellularLocation>
        <location evidence="1">Membrane</location>
        <topology evidence="1">Multi-pass membrane protein</topology>
    </subcellularLocation>
</comment>
<keyword evidence="2" id="KW-0812">Transmembrane</keyword>
<dbReference type="GO" id="GO:0016020">
    <property type="term" value="C:membrane"/>
    <property type="evidence" value="ECO:0007669"/>
    <property type="project" value="UniProtKB-SubCell"/>
</dbReference>
<dbReference type="InterPro" id="IPR049453">
    <property type="entry name" value="Memb_transporter_dom"/>
</dbReference>
<reference evidence="5 6" key="1">
    <citation type="submission" date="2016-10" db="EMBL/GenBank/DDBJ databases">
        <authorList>
            <person name="de Groot N.N."/>
        </authorList>
    </citation>
    <scope>NUCLEOTIDE SEQUENCE [LARGE SCALE GENOMIC DNA]</scope>
    <source>
        <strain evidence="5 6">DSM 22274</strain>
    </source>
</reference>
<evidence type="ECO:0000256" key="1">
    <source>
        <dbReference type="ARBA" id="ARBA00004141"/>
    </source>
</evidence>
<dbReference type="RefSeq" id="WP_044579811.1">
    <property type="nucleotide sequence ID" value="NZ_CP013745.1"/>
</dbReference>
<keyword evidence="3" id="KW-1133">Transmembrane helix</keyword>
<evidence type="ECO:0000256" key="3">
    <source>
        <dbReference type="ARBA" id="ARBA00022989"/>
    </source>
</evidence>